<evidence type="ECO:0000259" key="7">
    <source>
        <dbReference type="Pfam" id="PF00817"/>
    </source>
</evidence>
<keyword evidence="4" id="KW-0227">DNA damage</keyword>
<reference evidence="9 10" key="1">
    <citation type="submission" date="2020-04" db="EMBL/GenBank/DDBJ databases">
        <title>Donghicola sp., a member of the Rhodobacteraceae family isolated from mangrove forest in Thailand.</title>
        <authorList>
            <person name="Charoenyingcharoen P."/>
            <person name="Yukphan P."/>
        </authorList>
    </citation>
    <scope>NUCLEOTIDE SEQUENCE [LARGE SCALE GENOMIC DNA]</scope>
    <source>
        <strain evidence="9 10">B5-SW-15</strain>
    </source>
</reference>
<proteinExistence type="inferred from homology"/>
<evidence type="ECO:0000313" key="10">
    <source>
        <dbReference type="Proteomes" id="UP000592216"/>
    </source>
</evidence>
<dbReference type="GO" id="GO:0003684">
    <property type="term" value="F:damaged DNA binding"/>
    <property type="evidence" value="ECO:0007669"/>
    <property type="project" value="InterPro"/>
</dbReference>
<dbReference type="Pfam" id="PF11799">
    <property type="entry name" value="IMS_C"/>
    <property type="match status" value="1"/>
</dbReference>
<evidence type="ECO:0000259" key="8">
    <source>
        <dbReference type="Pfam" id="PF11799"/>
    </source>
</evidence>
<dbReference type="InterPro" id="IPR001126">
    <property type="entry name" value="UmuC"/>
</dbReference>
<comment type="caution">
    <text evidence="9">The sequence shown here is derived from an EMBL/GenBank/DDBJ whole genome shotgun (WGS) entry which is preliminary data.</text>
</comment>
<dbReference type="PANTHER" id="PTHR35369:SF2">
    <property type="entry name" value="BLR3025 PROTEIN"/>
    <property type="match status" value="1"/>
</dbReference>
<evidence type="ECO:0000256" key="2">
    <source>
        <dbReference type="ARBA" id="ARBA00011245"/>
    </source>
</evidence>
<comment type="function">
    <text evidence="5">Poorly processive, error-prone DNA polymerase involved in untargeted mutagenesis. Copies undamaged DNA at stalled replication forks, which arise in vivo from mismatched or misaligned primer ends. These misaligned primers can be extended by PolIV. Exhibits no 3'-5' exonuclease (proofreading) activity. May be involved in translesional synthesis, in conjunction with the beta clamp from PolIII.</text>
</comment>
<dbReference type="InterPro" id="IPR050356">
    <property type="entry name" value="SulA_CellDiv_inhibitor"/>
</dbReference>
<evidence type="ECO:0000256" key="5">
    <source>
        <dbReference type="ARBA" id="ARBA00025589"/>
    </source>
</evidence>
<dbReference type="Gene3D" id="3.40.1170.60">
    <property type="match status" value="1"/>
</dbReference>
<dbReference type="GO" id="GO:0006281">
    <property type="term" value="P:DNA repair"/>
    <property type="evidence" value="ECO:0007669"/>
    <property type="project" value="InterPro"/>
</dbReference>
<comment type="similarity">
    <text evidence="1">Belongs to the DNA polymerase type-Y family.</text>
</comment>
<dbReference type="Gene3D" id="3.30.70.270">
    <property type="match status" value="1"/>
</dbReference>
<name>A0A850Q5P7_9RHOB</name>
<accession>A0A850Q5P7</accession>
<evidence type="ECO:0000313" key="9">
    <source>
        <dbReference type="EMBL" id="NVO24446.1"/>
    </source>
</evidence>
<dbReference type="RefSeq" id="WP_177158186.1">
    <property type="nucleotide sequence ID" value="NZ_JABCJE010000007.1"/>
</dbReference>
<dbReference type="Proteomes" id="UP000592216">
    <property type="component" value="Unassembled WGS sequence"/>
</dbReference>
<dbReference type="SUPFAM" id="SSF56672">
    <property type="entry name" value="DNA/RNA polymerases"/>
    <property type="match status" value="1"/>
</dbReference>
<evidence type="ECO:0000256" key="3">
    <source>
        <dbReference type="ARBA" id="ARBA00012417"/>
    </source>
</evidence>
<dbReference type="EMBL" id="JABCJE010000007">
    <property type="protein sequence ID" value="NVO24446.1"/>
    <property type="molecule type" value="Genomic_DNA"/>
</dbReference>
<dbReference type="InterPro" id="IPR017961">
    <property type="entry name" value="DNA_pol_Y-fam_little_finger"/>
</dbReference>
<protein>
    <recommendedName>
        <fullName evidence="3">DNA-directed DNA polymerase</fullName>
        <ecNumber evidence="3">2.7.7.7</ecNumber>
    </recommendedName>
</protein>
<gene>
    <name evidence="9" type="ORF">HJ536_13850</name>
</gene>
<dbReference type="PANTHER" id="PTHR35369">
    <property type="entry name" value="BLR3025 PROTEIN-RELATED"/>
    <property type="match status" value="1"/>
</dbReference>
<dbReference type="CDD" id="cd03468">
    <property type="entry name" value="PolY_like"/>
    <property type="match status" value="1"/>
</dbReference>
<comment type="subunit">
    <text evidence="2">Monomer.</text>
</comment>
<feature type="domain" description="UmuC" evidence="7">
    <location>
        <begin position="28"/>
        <end position="154"/>
    </location>
</feature>
<evidence type="ECO:0000256" key="6">
    <source>
        <dbReference type="ARBA" id="ARBA00049244"/>
    </source>
</evidence>
<feature type="domain" description="DNA polymerase Y-family little finger" evidence="8">
    <location>
        <begin position="237"/>
        <end position="329"/>
    </location>
</feature>
<dbReference type="EC" id="2.7.7.7" evidence="3"/>
<evidence type="ECO:0000256" key="4">
    <source>
        <dbReference type="ARBA" id="ARBA00022763"/>
    </source>
</evidence>
<organism evidence="9 10">
    <name type="scientific">Donghicola mangrovi</name>
    <dbReference type="NCBI Taxonomy" id="2729614"/>
    <lineage>
        <taxon>Bacteria</taxon>
        <taxon>Pseudomonadati</taxon>
        <taxon>Pseudomonadota</taxon>
        <taxon>Alphaproteobacteria</taxon>
        <taxon>Rhodobacterales</taxon>
        <taxon>Roseobacteraceae</taxon>
        <taxon>Donghicola</taxon>
    </lineage>
</organism>
<dbReference type="Pfam" id="PF00817">
    <property type="entry name" value="IMS"/>
    <property type="match status" value="1"/>
</dbReference>
<dbReference type="InterPro" id="IPR043128">
    <property type="entry name" value="Rev_trsase/Diguanyl_cyclase"/>
</dbReference>
<sequence length="488" mass="54952">MVLRSRERHIALWLNRLPSDRILRLCPTKAPFVIAFKKNNTNLIYCRNQQAENADIRLGMTLGNAQSFCPGLLSAPADPVSDARFLETIRRWAMRYCPTVAIDGHDGLTLDITGAAHLWGGETQMLGDIRKHLRRVGLSVKCAVAGTRAAAWAMAHYGEGWPEADIPNLPIEALRIDPDLAVTLRRIGIRTIADLAAKPRAPVANRFGTHLLCRLDQVLGHMPEPVHHEPDPPHYGMRLSLPEPIGTDDDVMHGIERLLQPLCDKLKANEAGARVILLTIRRVDMDSQQIELRLAAPMRDPARILPLFKKGVEEVDAGYGIDQLRLEATQVLHLPVHQPGFDAASTEGEMLPLLVTSLGTRLDLENVLRFLPADSHVPERGFSVSPFAFSQPEAAWTDLLPRPVNLFPPEPAFADTPALPDSFRWRGMRLSPQWAEGPERIAPEWWFEDQNWRTGVRDYWRVQTRQGPRLWMFYTPQSPGWYIEGEFA</sequence>
<comment type="catalytic activity">
    <reaction evidence="6">
        <text>DNA(n) + a 2'-deoxyribonucleoside 5'-triphosphate = DNA(n+1) + diphosphate</text>
        <dbReference type="Rhea" id="RHEA:22508"/>
        <dbReference type="Rhea" id="RHEA-COMP:17339"/>
        <dbReference type="Rhea" id="RHEA-COMP:17340"/>
        <dbReference type="ChEBI" id="CHEBI:33019"/>
        <dbReference type="ChEBI" id="CHEBI:61560"/>
        <dbReference type="ChEBI" id="CHEBI:173112"/>
        <dbReference type="EC" id="2.7.7.7"/>
    </reaction>
</comment>
<dbReference type="AlphaFoldDB" id="A0A850Q5P7"/>
<dbReference type="InterPro" id="IPR043502">
    <property type="entry name" value="DNA/RNA_pol_sf"/>
</dbReference>
<evidence type="ECO:0000256" key="1">
    <source>
        <dbReference type="ARBA" id="ARBA00010945"/>
    </source>
</evidence>